<gene>
    <name evidence="2" type="ORF">FV141_14175</name>
</gene>
<name>A0ABX5ZCN9_9MICO</name>
<dbReference type="InterPro" id="IPR000871">
    <property type="entry name" value="Beta-lactam_class-A"/>
</dbReference>
<proteinExistence type="predicted"/>
<dbReference type="PANTHER" id="PTHR35333:SF3">
    <property type="entry name" value="BETA-LACTAMASE-TYPE TRANSPEPTIDASE FOLD CONTAINING PROTEIN"/>
    <property type="match status" value="1"/>
</dbReference>
<accession>A0ABX5ZCN9</accession>
<keyword evidence="3" id="KW-1185">Reference proteome</keyword>
<geneLocation type="plasmid" evidence="2 3">
    <name>unnamed</name>
</geneLocation>
<dbReference type="Proteomes" id="UP000323565">
    <property type="component" value="Plasmid unnamed"/>
</dbReference>
<organism evidence="2 3">
    <name type="scientific">Dermacoccus abyssi</name>
    <dbReference type="NCBI Taxonomy" id="322596"/>
    <lineage>
        <taxon>Bacteria</taxon>
        <taxon>Bacillati</taxon>
        <taxon>Actinomycetota</taxon>
        <taxon>Actinomycetes</taxon>
        <taxon>Micrococcales</taxon>
        <taxon>Dermacoccaceae</taxon>
        <taxon>Dermacoccus</taxon>
    </lineage>
</organism>
<dbReference type="Pfam" id="PF13354">
    <property type="entry name" value="Beta-lactamase2"/>
    <property type="match status" value="1"/>
</dbReference>
<dbReference type="InterPro" id="IPR045155">
    <property type="entry name" value="Beta-lactam_cat"/>
</dbReference>
<dbReference type="GO" id="GO:0016787">
    <property type="term" value="F:hydrolase activity"/>
    <property type="evidence" value="ECO:0007669"/>
    <property type="project" value="UniProtKB-KW"/>
</dbReference>
<evidence type="ECO:0000313" key="3">
    <source>
        <dbReference type="Proteomes" id="UP000323565"/>
    </source>
</evidence>
<feature type="domain" description="Beta-lactamase class A catalytic" evidence="1">
    <location>
        <begin position="46"/>
        <end position="155"/>
    </location>
</feature>
<reference evidence="2 3" key="1">
    <citation type="submission" date="2019-08" db="EMBL/GenBank/DDBJ databases">
        <title>Dermacoccus abyssi strain HZAU 226, whole genome Nanopore sequencing project.</title>
        <authorList>
            <person name="Guo A."/>
            <person name="Zhang X."/>
            <person name="Ruan Y."/>
            <person name="Liu W."/>
            <person name="Chen Q."/>
            <person name="Gu L."/>
        </authorList>
    </citation>
    <scope>NUCLEOTIDE SEQUENCE [LARGE SCALE GENOMIC DNA]</scope>
    <source>
        <strain evidence="2 3">HZAU 226</strain>
        <plasmid evidence="2 3">unnamed</plasmid>
    </source>
</reference>
<dbReference type="InterPro" id="IPR012338">
    <property type="entry name" value="Beta-lactam/transpept-like"/>
</dbReference>
<keyword evidence="2" id="KW-0614">Plasmid</keyword>
<evidence type="ECO:0000259" key="1">
    <source>
        <dbReference type="Pfam" id="PF13354"/>
    </source>
</evidence>
<protein>
    <submittedName>
        <fullName evidence="2">Serine hydrolase</fullName>
    </submittedName>
</protein>
<dbReference type="PANTHER" id="PTHR35333">
    <property type="entry name" value="BETA-LACTAMASE"/>
    <property type="match status" value="1"/>
</dbReference>
<keyword evidence="2" id="KW-0378">Hydrolase</keyword>
<dbReference type="SUPFAM" id="SSF56601">
    <property type="entry name" value="beta-lactamase/transpeptidase-like"/>
    <property type="match status" value="1"/>
</dbReference>
<sequence>MREGESAWTVNRSSPRWIVGTMSEHGITARLQAIADDAGIDLRLHARVLDGGVEPVSVGLSSDAATPMASLYKVPLVAAWCDLVASGAVDPRECLHLAGRDRFAGPTGVATLVDDVVLSQRDAARLAINVSDNTCADALLDVVGIEQVNEWLRERSWARLSCAVAAWPAGPGS</sequence>
<evidence type="ECO:0000313" key="2">
    <source>
        <dbReference type="EMBL" id="QEH94767.1"/>
    </source>
</evidence>
<dbReference type="EMBL" id="CP043032">
    <property type="protein sequence ID" value="QEH94767.1"/>
    <property type="molecule type" value="Genomic_DNA"/>
</dbReference>
<dbReference type="Gene3D" id="3.40.710.10">
    <property type="entry name" value="DD-peptidase/beta-lactamase superfamily"/>
    <property type="match status" value="1"/>
</dbReference>